<evidence type="ECO:0000256" key="1">
    <source>
        <dbReference type="ARBA" id="ARBA00005417"/>
    </source>
</evidence>
<dbReference type="GeneID" id="43166625"/>
<keyword evidence="6" id="KW-1278">Translocase</keyword>
<name>A0ABZ0Y439_9BURK</name>
<dbReference type="InterPro" id="IPR027417">
    <property type="entry name" value="P-loop_NTPase"/>
</dbReference>
<dbReference type="SMART" id="SM00382">
    <property type="entry name" value="AAA"/>
    <property type="match status" value="1"/>
</dbReference>
<evidence type="ECO:0000313" key="10">
    <source>
        <dbReference type="Proteomes" id="UP001326110"/>
    </source>
</evidence>
<evidence type="ECO:0000256" key="5">
    <source>
        <dbReference type="ARBA" id="ARBA00022840"/>
    </source>
</evidence>
<dbReference type="EMBL" id="CP140152">
    <property type="protein sequence ID" value="WQH06364.1"/>
    <property type="molecule type" value="Genomic_DNA"/>
</dbReference>
<gene>
    <name evidence="9" type="ORF">SR858_08585</name>
</gene>
<evidence type="ECO:0000256" key="3">
    <source>
        <dbReference type="ARBA" id="ARBA00022475"/>
    </source>
</evidence>
<evidence type="ECO:0000256" key="2">
    <source>
        <dbReference type="ARBA" id="ARBA00022448"/>
    </source>
</evidence>
<keyword evidence="5 9" id="KW-0067">ATP-binding</keyword>
<dbReference type="PROSITE" id="PS00211">
    <property type="entry name" value="ABC_TRANSPORTER_1"/>
    <property type="match status" value="1"/>
</dbReference>
<evidence type="ECO:0000259" key="8">
    <source>
        <dbReference type="PROSITE" id="PS50893"/>
    </source>
</evidence>
<evidence type="ECO:0000256" key="4">
    <source>
        <dbReference type="ARBA" id="ARBA00022741"/>
    </source>
</evidence>
<accession>A0ABZ0Y439</accession>
<evidence type="ECO:0000256" key="7">
    <source>
        <dbReference type="ARBA" id="ARBA00023136"/>
    </source>
</evidence>
<evidence type="ECO:0000256" key="6">
    <source>
        <dbReference type="ARBA" id="ARBA00022967"/>
    </source>
</evidence>
<dbReference type="InterPro" id="IPR050166">
    <property type="entry name" value="ABC_transporter_ATP-bind"/>
</dbReference>
<dbReference type="GO" id="GO:0005524">
    <property type="term" value="F:ATP binding"/>
    <property type="evidence" value="ECO:0007669"/>
    <property type="project" value="UniProtKB-KW"/>
</dbReference>
<sequence>MQTIQLDLPGAHLRHDVRNEAGGRPQVQAVPNPVTTDTQVRARQLTKRFGDNTILDQLDLDIRPGEFVALLGRSGSGKTTLLRALAGLDRITSGTLDVPQARAAVFQEPRLMPWKRAWRNVTLGLNIDQPRERANQALGEVGLAHRENAWPATLSGGEAQRVALARALVREPKLLLLDEPFAALDALTRIRMHQLILALWREHRPSVLLVTHDVDEAVLLADRVLVLEKGRIVSDIAITQPRPRSAERPEFQRVRAQLLQLLGVEIEAAPEPVAPVSTPVHTPFNFSNFSI</sequence>
<dbReference type="RefSeq" id="WP_019922340.1">
    <property type="nucleotide sequence ID" value="NZ_CP140152.1"/>
</dbReference>
<dbReference type="PANTHER" id="PTHR42788:SF17">
    <property type="entry name" value="ALIPHATIC SULFONATES IMPORT ATP-BINDING PROTEIN SSUB"/>
    <property type="match status" value="1"/>
</dbReference>
<evidence type="ECO:0000313" key="9">
    <source>
        <dbReference type="EMBL" id="WQH06364.1"/>
    </source>
</evidence>
<keyword evidence="4" id="KW-0547">Nucleotide-binding</keyword>
<dbReference type="InterPro" id="IPR003593">
    <property type="entry name" value="AAA+_ATPase"/>
</dbReference>
<keyword evidence="10" id="KW-1185">Reference proteome</keyword>
<dbReference type="SUPFAM" id="SSF52540">
    <property type="entry name" value="P-loop containing nucleoside triphosphate hydrolases"/>
    <property type="match status" value="1"/>
</dbReference>
<dbReference type="PROSITE" id="PS50893">
    <property type="entry name" value="ABC_TRANSPORTER_2"/>
    <property type="match status" value="1"/>
</dbReference>
<dbReference type="InterPro" id="IPR017871">
    <property type="entry name" value="ABC_transporter-like_CS"/>
</dbReference>
<keyword evidence="3" id="KW-1003">Cell membrane</keyword>
<organism evidence="9 10">
    <name type="scientific">Duganella zoogloeoides</name>
    <dbReference type="NCBI Taxonomy" id="75659"/>
    <lineage>
        <taxon>Bacteria</taxon>
        <taxon>Pseudomonadati</taxon>
        <taxon>Pseudomonadota</taxon>
        <taxon>Betaproteobacteria</taxon>
        <taxon>Burkholderiales</taxon>
        <taxon>Oxalobacteraceae</taxon>
        <taxon>Telluria group</taxon>
        <taxon>Duganella</taxon>
    </lineage>
</organism>
<dbReference type="Pfam" id="PF00005">
    <property type="entry name" value="ABC_tran"/>
    <property type="match status" value="1"/>
</dbReference>
<dbReference type="Proteomes" id="UP001326110">
    <property type="component" value="Chromosome"/>
</dbReference>
<comment type="similarity">
    <text evidence="1">Belongs to the ABC transporter superfamily.</text>
</comment>
<keyword evidence="7" id="KW-0472">Membrane</keyword>
<keyword evidence="2" id="KW-0813">Transport</keyword>
<reference evidence="9 10" key="1">
    <citation type="submission" date="2023-11" db="EMBL/GenBank/DDBJ databases">
        <title>MicrobeMod: A computational toolkit for identifying prokaryotic methylation and restriction-modification with nanopore sequencing.</title>
        <authorList>
            <person name="Crits-Christoph A."/>
            <person name="Kang S.C."/>
            <person name="Lee H."/>
            <person name="Ostrov N."/>
        </authorList>
    </citation>
    <scope>NUCLEOTIDE SEQUENCE [LARGE SCALE GENOMIC DNA]</scope>
    <source>
        <strain evidence="9 10">ATCC 25935</strain>
    </source>
</reference>
<protein>
    <submittedName>
        <fullName evidence="9">ABC transporter ATP-binding protein</fullName>
    </submittedName>
</protein>
<dbReference type="CDD" id="cd03293">
    <property type="entry name" value="ABC_NrtD_SsuB_transporters"/>
    <property type="match status" value="1"/>
</dbReference>
<proteinExistence type="inferred from homology"/>
<dbReference type="PANTHER" id="PTHR42788">
    <property type="entry name" value="TAURINE IMPORT ATP-BINDING PROTEIN-RELATED"/>
    <property type="match status" value="1"/>
</dbReference>
<feature type="domain" description="ABC transporter" evidence="8">
    <location>
        <begin position="40"/>
        <end position="254"/>
    </location>
</feature>
<dbReference type="InterPro" id="IPR003439">
    <property type="entry name" value="ABC_transporter-like_ATP-bd"/>
</dbReference>
<dbReference type="Gene3D" id="3.40.50.300">
    <property type="entry name" value="P-loop containing nucleotide triphosphate hydrolases"/>
    <property type="match status" value="1"/>
</dbReference>